<name>A0A821TUC1_9BILA</name>
<comment type="caution">
    <text evidence="1">The sequence shown here is derived from an EMBL/GenBank/DDBJ whole genome shotgun (WGS) entry which is preliminary data.</text>
</comment>
<evidence type="ECO:0000313" key="2">
    <source>
        <dbReference type="Proteomes" id="UP000663873"/>
    </source>
</evidence>
<dbReference type="EMBL" id="CAJOBP010070128">
    <property type="protein sequence ID" value="CAF4880120.1"/>
    <property type="molecule type" value="Genomic_DNA"/>
</dbReference>
<evidence type="ECO:0000313" key="1">
    <source>
        <dbReference type="EMBL" id="CAF4880120.1"/>
    </source>
</evidence>
<keyword evidence="2" id="KW-1185">Reference proteome</keyword>
<organism evidence="1 2">
    <name type="scientific">Rotaria socialis</name>
    <dbReference type="NCBI Taxonomy" id="392032"/>
    <lineage>
        <taxon>Eukaryota</taxon>
        <taxon>Metazoa</taxon>
        <taxon>Spiralia</taxon>
        <taxon>Gnathifera</taxon>
        <taxon>Rotifera</taxon>
        <taxon>Eurotatoria</taxon>
        <taxon>Bdelloidea</taxon>
        <taxon>Philodinida</taxon>
        <taxon>Philodinidae</taxon>
        <taxon>Rotaria</taxon>
    </lineage>
</organism>
<proteinExistence type="predicted"/>
<dbReference type="AlphaFoldDB" id="A0A821TUC1"/>
<dbReference type="Proteomes" id="UP000663873">
    <property type="component" value="Unassembled WGS sequence"/>
</dbReference>
<accession>A0A821TUC1</accession>
<sequence>IMTTSSLSTLSAEAKEFLPSVSIPPSTIIPLYINENTVASVYSSQFQQQQQLIYPLLKVPEIEFHIQSSQQFHIDSSRANPPRSSIT</sequence>
<gene>
    <name evidence="1" type="ORF">UJA718_LOCUS44656</name>
</gene>
<reference evidence="1" key="1">
    <citation type="submission" date="2021-02" db="EMBL/GenBank/DDBJ databases">
        <authorList>
            <person name="Nowell W R."/>
        </authorList>
    </citation>
    <scope>NUCLEOTIDE SEQUENCE</scope>
</reference>
<feature type="non-terminal residue" evidence="1">
    <location>
        <position position="87"/>
    </location>
</feature>
<feature type="non-terminal residue" evidence="1">
    <location>
        <position position="1"/>
    </location>
</feature>
<protein>
    <submittedName>
        <fullName evidence="1">Uncharacterized protein</fullName>
    </submittedName>
</protein>